<comment type="caution">
    <text evidence="1">The sequence shown here is derived from an EMBL/GenBank/DDBJ whole genome shotgun (WGS) entry which is preliminary data.</text>
</comment>
<proteinExistence type="predicted"/>
<dbReference type="Proteomes" id="UP001501153">
    <property type="component" value="Unassembled WGS sequence"/>
</dbReference>
<organism evidence="1 2">
    <name type="scientific">Hymenobacter saemangeumensis</name>
    <dbReference type="NCBI Taxonomy" id="1084522"/>
    <lineage>
        <taxon>Bacteria</taxon>
        <taxon>Pseudomonadati</taxon>
        <taxon>Bacteroidota</taxon>
        <taxon>Cytophagia</taxon>
        <taxon>Cytophagales</taxon>
        <taxon>Hymenobacteraceae</taxon>
        <taxon>Hymenobacter</taxon>
    </lineage>
</organism>
<sequence length="173" mass="19560">MKAKINRTNWTNQLDVVNCGEFHTPQVNNEVYACPAKGGAYSHKRSEFMGMYWGKAVKRVGRILGVVDVHPANSALDCVRWNNADPAVLDNPALIKEAQKRLQACFPKEAKAFHMTPHRVFVLDELTETDFRKTSSGGMFTSKMYFNVDRYHPTSTANLAETLSTKTWAEYGR</sequence>
<gene>
    <name evidence="1" type="ORF">GCM10023185_24850</name>
</gene>
<reference evidence="2" key="1">
    <citation type="journal article" date="2019" name="Int. J. Syst. Evol. Microbiol.">
        <title>The Global Catalogue of Microorganisms (GCM) 10K type strain sequencing project: providing services to taxonomists for standard genome sequencing and annotation.</title>
        <authorList>
            <consortium name="The Broad Institute Genomics Platform"/>
            <consortium name="The Broad Institute Genome Sequencing Center for Infectious Disease"/>
            <person name="Wu L."/>
            <person name="Ma J."/>
        </authorList>
    </citation>
    <scope>NUCLEOTIDE SEQUENCE [LARGE SCALE GENOMIC DNA]</scope>
    <source>
        <strain evidence="2">JCM 17923</strain>
    </source>
</reference>
<accession>A0ABP8IH71</accession>
<dbReference type="EMBL" id="BAABGZ010000028">
    <property type="protein sequence ID" value="GAA4358843.1"/>
    <property type="molecule type" value="Genomic_DNA"/>
</dbReference>
<evidence type="ECO:0000313" key="1">
    <source>
        <dbReference type="EMBL" id="GAA4358843.1"/>
    </source>
</evidence>
<evidence type="ECO:0000313" key="2">
    <source>
        <dbReference type="Proteomes" id="UP001501153"/>
    </source>
</evidence>
<dbReference type="RefSeq" id="WP_345236379.1">
    <property type="nucleotide sequence ID" value="NZ_BAABGZ010000028.1"/>
</dbReference>
<protein>
    <submittedName>
        <fullName evidence="1">Uncharacterized protein</fullName>
    </submittedName>
</protein>
<name>A0ABP8IH71_9BACT</name>
<keyword evidence="2" id="KW-1185">Reference proteome</keyword>